<dbReference type="Proteomes" id="UP000218231">
    <property type="component" value="Unassembled WGS sequence"/>
</dbReference>
<dbReference type="GO" id="GO:0030322">
    <property type="term" value="P:stabilization of membrane potential"/>
    <property type="evidence" value="ECO:0007669"/>
    <property type="project" value="TreeGrafter"/>
</dbReference>
<evidence type="ECO:0000256" key="1">
    <source>
        <dbReference type="ARBA" id="ARBA00004141"/>
    </source>
</evidence>
<dbReference type="GO" id="GO:0005886">
    <property type="term" value="C:plasma membrane"/>
    <property type="evidence" value="ECO:0007669"/>
    <property type="project" value="TreeGrafter"/>
</dbReference>
<keyword evidence="2 8" id="KW-0813">Transport</keyword>
<comment type="similarity">
    <text evidence="8">Belongs to the two pore domain potassium channel (TC 1.A.1.8) family.</text>
</comment>
<dbReference type="SUPFAM" id="SSF81324">
    <property type="entry name" value="Voltage-gated potassium channels"/>
    <property type="match status" value="2"/>
</dbReference>
<protein>
    <recommendedName>
        <fullName evidence="12">Potassium channel domain-containing protein</fullName>
    </recommendedName>
</protein>
<dbReference type="GO" id="GO:0022841">
    <property type="term" value="F:potassium ion leak channel activity"/>
    <property type="evidence" value="ECO:0007669"/>
    <property type="project" value="TreeGrafter"/>
</dbReference>
<evidence type="ECO:0000256" key="6">
    <source>
        <dbReference type="ARBA" id="ARBA00023136"/>
    </source>
</evidence>
<keyword evidence="14" id="KW-1185">Reference proteome</keyword>
<feature type="transmembrane region" description="Helical" evidence="11">
    <location>
        <begin position="342"/>
        <end position="362"/>
    </location>
</feature>
<evidence type="ECO:0000256" key="9">
    <source>
        <dbReference type="SAM" id="Coils"/>
    </source>
</evidence>
<dbReference type="OrthoDB" id="297496at2759"/>
<feature type="compositionally biased region" description="Basic and acidic residues" evidence="10">
    <location>
        <begin position="118"/>
        <end position="138"/>
    </location>
</feature>
<comment type="caution">
    <text evidence="13">The sequence shown here is derived from an EMBL/GenBank/DDBJ whole genome shotgun (WGS) entry which is preliminary data.</text>
</comment>
<feature type="compositionally biased region" description="Polar residues" evidence="10">
    <location>
        <begin position="196"/>
        <end position="205"/>
    </location>
</feature>
<evidence type="ECO:0000256" key="3">
    <source>
        <dbReference type="ARBA" id="ARBA00022692"/>
    </source>
</evidence>
<feature type="transmembrane region" description="Helical" evidence="11">
    <location>
        <begin position="530"/>
        <end position="549"/>
    </location>
</feature>
<dbReference type="Gene3D" id="1.10.287.70">
    <property type="match status" value="1"/>
</dbReference>
<evidence type="ECO:0000256" key="10">
    <source>
        <dbReference type="SAM" id="MobiDB-lite"/>
    </source>
</evidence>
<dbReference type="EMBL" id="LIAE01007493">
    <property type="protein sequence ID" value="PAV78922.1"/>
    <property type="molecule type" value="Genomic_DNA"/>
</dbReference>
<organism evidence="13 14">
    <name type="scientific">Diploscapter pachys</name>
    <dbReference type="NCBI Taxonomy" id="2018661"/>
    <lineage>
        <taxon>Eukaryota</taxon>
        <taxon>Metazoa</taxon>
        <taxon>Ecdysozoa</taxon>
        <taxon>Nematoda</taxon>
        <taxon>Chromadorea</taxon>
        <taxon>Rhabditida</taxon>
        <taxon>Rhabditina</taxon>
        <taxon>Rhabditomorpha</taxon>
        <taxon>Rhabditoidea</taxon>
        <taxon>Rhabditidae</taxon>
        <taxon>Diploscapter</taxon>
    </lineage>
</organism>
<dbReference type="AlphaFoldDB" id="A0A2A2KYF6"/>
<feature type="compositionally biased region" description="Low complexity" evidence="10">
    <location>
        <begin position="26"/>
        <end position="49"/>
    </location>
</feature>
<feature type="region of interest" description="Disordered" evidence="10">
    <location>
        <begin position="727"/>
        <end position="748"/>
    </location>
</feature>
<feature type="domain" description="Potassium channel" evidence="12">
    <location>
        <begin position="544"/>
        <end position="613"/>
    </location>
</feature>
<evidence type="ECO:0000256" key="5">
    <source>
        <dbReference type="ARBA" id="ARBA00023065"/>
    </source>
</evidence>
<keyword evidence="9" id="KW-0175">Coiled coil</keyword>
<sequence length="748" mass="84079">MTADSPTGLKPSESQAANEADPEETPSSSKPPKSPRPSSGPRLPGAGASTSIRRRFSMPGYARRAAPFDGISEENEDGGSTGSDESKMGKIEEKDEHHSHHRPTTSASPSDTILVQPELKEADEQAHVSKPKNNADHQKWKRPRSHSVTINEVKEEFGDEDSAVNSLGSGKKQLPLSFPAAAEDSGILKTGRAKRISSSEGDNQNHPPPIGMLDRQVSFEENDRDSPNSSKMASREKLDEPSKSEADCDKEAIDTYYQNNQFTITGMFEKNQDTLRRLPFYLQKQLQQDLRKSLFYSRDEYEKYAKFTRSADTGSAYEEQYGFTNSFYWLAHHHKSYGFRHLCMLILVLMYTLFGAVIFYTIESDHEIRTMKERYTALELALERLSANISKQINDPKVNVDANTMKEMLKLSYTQLLQLESLYSGSTYYKMEDTQNNLKWTFGSAFFFSMNVFTTTGYGSIAPDSILGKSCVIWYGFIFIPLTLVVIRDLGQWALVHLTKLYILIHTKLRETMGYKEKEEDSDELVSLPIKFSLALMFGYQMLTTVFIFEYDRLYGPDHMTFFHSFYFSFISMSTVGLGDIMPTYVTFSPIITIVFFFGMPIMKVVNRVTYIFVENGVFGIMTLLENRLDTCCVSPDTTKPVKSDIESPVPITFTPVSGPSTPKSVRSRSIASGTVNIVDASDEDEIDPIEYRNGFTIRSVAALMRSNADIYAGAYGRVNLRRGDVVGNKNDNSTDNQATVRSASVAR</sequence>
<dbReference type="PRINTS" id="PR01333">
    <property type="entry name" value="2POREKCHANEL"/>
</dbReference>
<evidence type="ECO:0000256" key="8">
    <source>
        <dbReference type="RuleBase" id="RU003857"/>
    </source>
</evidence>
<evidence type="ECO:0000313" key="13">
    <source>
        <dbReference type="EMBL" id="PAV78922.1"/>
    </source>
</evidence>
<feature type="compositionally biased region" description="Polar residues" evidence="10">
    <location>
        <begin position="730"/>
        <end position="748"/>
    </location>
</feature>
<dbReference type="InterPro" id="IPR003280">
    <property type="entry name" value="2pore_dom_K_chnl"/>
</dbReference>
<dbReference type="InterPro" id="IPR013099">
    <property type="entry name" value="K_chnl_dom"/>
</dbReference>
<dbReference type="PANTHER" id="PTHR11003:SF305">
    <property type="entry name" value="POTASSIUM CHANNEL DOMAIN-CONTAINING PROTEIN"/>
    <property type="match status" value="1"/>
</dbReference>
<dbReference type="PANTHER" id="PTHR11003">
    <property type="entry name" value="POTASSIUM CHANNEL, SUBFAMILY K"/>
    <property type="match status" value="1"/>
</dbReference>
<keyword evidence="3 8" id="KW-0812">Transmembrane</keyword>
<dbReference type="FunFam" id="1.10.287.70:FF:000151">
    <property type="entry name" value="TWiK family of potassium channels"/>
    <property type="match status" value="1"/>
</dbReference>
<feature type="transmembrane region" description="Helical" evidence="11">
    <location>
        <begin position="440"/>
        <end position="460"/>
    </location>
</feature>
<evidence type="ECO:0000256" key="2">
    <source>
        <dbReference type="ARBA" id="ARBA00022448"/>
    </source>
</evidence>
<proteinExistence type="inferred from homology"/>
<evidence type="ECO:0000256" key="11">
    <source>
        <dbReference type="SAM" id="Phobius"/>
    </source>
</evidence>
<evidence type="ECO:0000313" key="14">
    <source>
        <dbReference type="Proteomes" id="UP000218231"/>
    </source>
</evidence>
<keyword evidence="4 11" id="KW-1133">Transmembrane helix</keyword>
<accession>A0A2A2KYF6</accession>
<feature type="region of interest" description="Disordered" evidence="10">
    <location>
        <begin position="1"/>
        <end position="246"/>
    </location>
</feature>
<name>A0A2A2KYF6_9BILA</name>
<keyword evidence="6 11" id="KW-0472">Membrane</keyword>
<feature type="compositionally biased region" description="Basic and acidic residues" evidence="10">
    <location>
        <begin position="233"/>
        <end position="246"/>
    </location>
</feature>
<gene>
    <name evidence="13" type="ORF">WR25_21927</name>
</gene>
<feature type="transmembrane region" description="Helical" evidence="11">
    <location>
        <begin position="585"/>
        <end position="603"/>
    </location>
</feature>
<feature type="transmembrane region" description="Helical" evidence="11">
    <location>
        <begin position="472"/>
        <end position="491"/>
    </location>
</feature>
<evidence type="ECO:0000259" key="12">
    <source>
        <dbReference type="Pfam" id="PF07885"/>
    </source>
</evidence>
<evidence type="ECO:0000256" key="7">
    <source>
        <dbReference type="ARBA" id="ARBA00023303"/>
    </source>
</evidence>
<feature type="compositionally biased region" description="Polar residues" evidence="10">
    <location>
        <begin position="104"/>
        <end position="113"/>
    </location>
</feature>
<feature type="domain" description="Potassium channel" evidence="12">
    <location>
        <begin position="422"/>
        <end position="493"/>
    </location>
</feature>
<feature type="compositionally biased region" description="Basic and acidic residues" evidence="10">
    <location>
        <begin position="84"/>
        <end position="98"/>
    </location>
</feature>
<keyword evidence="5 8" id="KW-0406">Ion transport</keyword>
<reference evidence="13 14" key="1">
    <citation type="journal article" date="2017" name="Curr. Biol.">
        <title>Genome architecture and evolution of a unichromosomal asexual nematode.</title>
        <authorList>
            <person name="Fradin H."/>
            <person name="Zegar C."/>
            <person name="Gutwein M."/>
            <person name="Lucas J."/>
            <person name="Kovtun M."/>
            <person name="Corcoran D."/>
            <person name="Baugh L.R."/>
            <person name="Kiontke K."/>
            <person name="Gunsalus K."/>
            <person name="Fitch D.H."/>
            <person name="Piano F."/>
        </authorList>
    </citation>
    <scope>NUCLEOTIDE SEQUENCE [LARGE SCALE GENOMIC DNA]</scope>
    <source>
        <strain evidence="13">PF1309</strain>
    </source>
</reference>
<keyword evidence="7 8" id="KW-0407">Ion channel</keyword>
<dbReference type="Pfam" id="PF07885">
    <property type="entry name" value="Ion_trans_2"/>
    <property type="match status" value="2"/>
</dbReference>
<evidence type="ECO:0000256" key="4">
    <source>
        <dbReference type="ARBA" id="ARBA00022989"/>
    </source>
</evidence>
<dbReference type="GO" id="GO:0015271">
    <property type="term" value="F:outward rectifier potassium channel activity"/>
    <property type="evidence" value="ECO:0007669"/>
    <property type="project" value="TreeGrafter"/>
</dbReference>
<comment type="subcellular location">
    <subcellularLocation>
        <location evidence="1">Membrane</location>
        <topology evidence="1">Multi-pass membrane protein</topology>
    </subcellularLocation>
</comment>
<feature type="coiled-coil region" evidence="9">
    <location>
        <begin position="368"/>
        <end position="395"/>
    </location>
</feature>